<organism evidence="5 6">
    <name type="scientific">Rhodanobacter hydrolyticus</name>
    <dbReference type="NCBI Taxonomy" id="2250595"/>
    <lineage>
        <taxon>Bacteria</taxon>
        <taxon>Pseudomonadati</taxon>
        <taxon>Pseudomonadota</taxon>
        <taxon>Gammaproteobacteria</taxon>
        <taxon>Lysobacterales</taxon>
        <taxon>Rhodanobacteraceae</taxon>
        <taxon>Rhodanobacter</taxon>
    </lineage>
</organism>
<proteinExistence type="inferred from homology"/>
<protein>
    <submittedName>
        <fullName evidence="5">SDR family oxidoreductase</fullName>
    </submittedName>
</protein>
<dbReference type="PRINTS" id="PR00081">
    <property type="entry name" value="GDHRDH"/>
</dbReference>
<comment type="similarity">
    <text evidence="1">Belongs to the short-chain dehydrogenases/reductases (SDR) family.</text>
</comment>
<feature type="domain" description="Ketoreductase" evidence="4">
    <location>
        <begin position="14"/>
        <end position="191"/>
    </location>
</feature>
<keyword evidence="3" id="KW-0812">Transmembrane</keyword>
<gene>
    <name evidence="5" type="ORF">ISP25_15955</name>
</gene>
<dbReference type="SUPFAM" id="SSF51735">
    <property type="entry name" value="NAD(P)-binding Rossmann-fold domains"/>
    <property type="match status" value="1"/>
</dbReference>
<dbReference type="InterPro" id="IPR051122">
    <property type="entry name" value="SDR_DHRS6-like"/>
</dbReference>
<dbReference type="InterPro" id="IPR036291">
    <property type="entry name" value="NAD(P)-bd_dom_sf"/>
</dbReference>
<sequence>MNTPLPNPLDLTDCRYLVTGAASGIGRATASLFAALGARVSLIDLDGGLLGELADSLPGGGHDYHVHDLADVDGIDALVRKVVSEGGLLHGMVHAAGTQVVMPARDIKPETWRHILAVNTEAALALARNMARKRVCQGGGSVVFISSIMALAGGAGSVAYSMSKSALHGLARSLALELAPIGVRVNCIAPGFVRTPMFDRLERGWDAAQRDAVEALHPLGFGEAEDIAHAAAFLVAATGRWITGTVLVVDGGYLAK</sequence>
<accession>A0ABW8JBU9</accession>
<dbReference type="EMBL" id="JADIKK010000008">
    <property type="protein sequence ID" value="MFK2878566.1"/>
    <property type="molecule type" value="Genomic_DNA"/>
</dbReference>
<dbReference type="PRINTS" id="PR00080">
    <property type="entry name" value="SDRFAMILY"/>
</dbReference>
<reference evidence="5 6" key="1">
    <citation type="submission" date="2020-10" db="EMBL/GenBank/DDBJ databases">
        <title>Phylogeny of dyella-like bacteria.</title>
        <authorList>
            <person name="Fu J."/>
        </authorList>
    </citation>
    <scope>NUCLEOTIDE SEQUENCE [LARGE SCALE GENOMIC DNA]</scope>
    <source>
        <strain evidence="5 6">KACC 19113</strain>
    </source>
</reference>
<evidence type="ECO:0000313" key="6">
    <source>
        <dbReference type="Proteomes" id="UP001620339"/>
    </source>
</evidence>
<dbReference type="InterPro" id="IPR020904">
    <property type="entry name" value="Sc_DH/Rdtase_CS"/>
</dbReference>
<dbReference type="CDD" id="cd05233">
    <property type="entry name" value="SDR_c"/>
    <property type="match status" value="1"/>
</dbReference>
<dbReference type="PROSITE" id="PS00061">
    <property type="entry name" value="ADH_SHORT"/>
    <property type="match status" value="1"/>
</dbReference>
<dbReference type="SMART" id="SM00822">
    <property type="entry name" value="PKS_KR"/>
    <property type="match status" value="1"/>
</dbReference>
<evidence type="ECO:0000256" key="1">
    <source>
        <dbReference type="ARBA" id="ARBA00006484"/>
    </source>
</evidence>
<comment type="caution">
    <text evidence="5">The sequence shown here is derived from an EMBL/GenBank/DDBJ whole genome shotgun (WGS) entry which is preliminary data.</text>
</comment>
<keyword evidence="3" id="KW-0472">Membrane</keyword>
<feature type="transmembrane region" description="Helical" evidence="3">
    <location>
        <begin position="142"/>
        <end position="162"/>
    </location>
</feature>
<dbReference type="PANTHER" id="PTHR43477:SF1">
    <property type="entry name" value="DIHYDROANTICAPSIN 7-DEHYDROGENASE"/>
    <property type="match status" value="1"/>
</dbReference>
<dbReference type="PANTHER" id="PTHR43477">
    <property type="entry name" value="DIHYDROANTICAPSIN 7-DEHYDROGENASE"/>
    <property type="match status" value="1"/>
</dbReference>
<keyword evidence="3" id="KW-1133">Transmembrane helix</keyword>
<evidence type="ECO:0000259" key="4">
    <source>
        <dbReference type="SMART" id="SM00822"/>
    </source>
</evidence>
<dbReference type="Proteomes" id="UP001620339">
    <property type="component" value="Unassembled WGS sequence"/>
</dbReference>
<keyword evidence="6" id="KW-1185">Reference proteome</keyword>
<evidence type="ECO:0000313" key="5">
    <source>
        <dbReference type="EMBL" id="MFK2878566.1"/>
    </source>
</evidence>
<dbReference type="InterPro" id="IPR057326">
    <property type="entry name" value="KR_dom"/>
</dbReference>
<keyword evidence="2" id="KW-0560">Oxidoreductase</keyword>
<evidence type="ECO:0000256" key="3">
    <source>
        <dbReference type="SAM" id="Phobius"/>
    </source>
</evidence>
<dbReference type="RefSeq" id="WP_404615308.1">
    <property type="nucleotide sequence ID" value="NZ_JADIKK010000008.1"/>
</dbReference>
<dbReference type="Gene3D" id="3.40.50.720">
    <property type="entry name" value="NAD(P)-binding Rossmann-like Domain"/>
    <property type="match status" value="1"/>
</dbReference>
<dbReference type="InterPro" id="IPR002347">
    <property type="entry name" value="SDR_fam"/>
</dbReference>
<dbReference type="Pfam" id="PF13561">
    <property type="entry name" value="adh_short_C2"/>
    <property type="match status" value="1"/>
</dbReference>
<evidence type="ECO:0000256" key="2">
    <source>
        <dbReference type="ARBA" id="ARBA00023002"/>
    </source>
</evidence>
<name>A0ABW8JBU9_9GAMM</name>